<protein>
    <recommendedName>
        <fullName evidence="2">Fimbrial protein</fullName>
    </recommendedName>
</protein>
<evidence type="ECO:0000313" key="1">
    <source>
        <dbReference type="EMBL" id="XDU72720.1"/>
    </source>
</evidence>
<accession>A0AB39VQR7</accession>
<proteinExistence type="predicted"/>
<dbReference type="RefSeq" id="WP_369789428.1">
    <property type="nucleotide sequence ID" value="NZ_CP165628.1"/>
</dbReference>
<dbReference type="EMBL" id="CP165628">
    <property type="protein sequence ID" value="XDU72720.1"/>
    <property type="molecule type" value="Genomic_DNA"/>
</dbReference>
<sequence length="267" mass="29889">MKFIALNGNHTIKFFILFLISTNLIFISQTLAAEMFIGGTSTTKINEEETLSSLIITGDYKYFLNKLSVREDCISLKNVILYWNSPGNFKNQYIRNFGPENSHWNSPQIPNERVQYRIKLTGDIVNNCKFPQYLSLDVSMIFKGHENDRKSIFAKTVTLPSPEICSAELTPDIIAFGSVSPGRSYLQRIKYKGNGSVAITSSSMKNGHLLMNDSEDMNVNAPSEFVSANNSWQTDPRRGDIPLTLYVGKSAKAGKYQSNLTATLTCP</sequence>
<reference evidence="1" key="1">
    <citation type="submission" date="2024-07" db="EMBL/GenBank/DDBJ databases">
        <authorList>
            <person name="Biller S.J."/>
        </authorList>
    </citation>
    <scope>NUCLEOTIDE SEQUENCE</scope>
    <source>
        <strain evidence="1">WC2420</strain>
    </source>
</reference>
<evidence type="ECO:0008006" key="2">
    <source>
        <dbReference type="Google" id="ProtNLM"/>
    </source>
</evidence>
<organism evidence="1">
    <name type="scientific">Rouxiella sp. WC2420</name>
    <dbReference type="NCBI Taxonomy" id="3234145"/>
    <lineage>
        <taxon>Bacteria</taxon>
        <taxon>Pseudomonadati</taxon>
        <taxon>Pseudomonadota</taxon>
        <taxon>Gammaproteobacteria</taxon>
        <taxon>Enterobacterales</taxon>
        <taxon>Yersiniaceae</taxon>
        <taxon>Rouxiella</taxon>
    </lineage>
</organism>
<dbReference type="AlphaFoldDB" id="A0AB39VQR7"/>
<gene>
    <name evidence="1" type="ORF">AB3G37_00895</name>
</gene>
<name>A0AB39VQR7_9GAMM</name>